<dbReference type="Pfam" id="PF13177">
    <property type="entry name" value="DNA_pol3_delta2"/>
    <property type="match status" value="1"/>
</dbReference>
<keyword evidence="2" id="KW-1185">Reference proteome</keyword>
<comment type="caution">
    <text evidence="1">The sequence shown here is derived from an EMBL/GenBank/DDBJ whole genome shotgun (WGS) entry which is preliminary data.</text>
</comment>
<dbReference type="InterPro" id="IPR027417">
    <property type="entry name" value="P-loop_NTPase"/>
</dbReference>
<dbReference type="RefSeq" id="WP_345373177.1">
    <property type="nucleotide sequence ID" value="NZ_BAABJX010000045.1"/>
</dbReference>
<dbReference type="PANTHER" id="PTHR11669">
    <property type="entry name" value="REPLICATION FACTOR C / DNA POLYMERASE III GAMMA-TAU SUBUNIT"/>
    <property type="match status" value="1"/>
</dbReference>
<proteinExistence type="predicted"/>
<evidence type="ECO:0000313" key="1">
    <source>
        <dbReference type="EMBL" id="GAA4842724.1"/>
    </source>
</evidence>
<dbReference type="EMBL" id="BAABJX010000045">
    <property type="protein sequence ID" value="GAA4842724.1"/>
    <property type="molecule type" value="Genomic_DNA"/>
</dbReference>
<reference evidence="2" key="1">
    <citation type="journal article" date="2019" name="Int. J. Syst. Evol. Microbiol.">
        <title>The Global Catalogue of Microorganisms (GCM) 10K type strain sequencing project: providing services to taxonomists for standard genome sequencing and annotation.</title>
        <authorList>
            <consortium name="The Broad Institute Genomics Platform"/>
            <consortium name="The Broad Institute Genome Sequencing Center for Infectious Disease"/>
            <person name="Wu L."/>
            <person name="Ma J."/>
        </authorList>
    </citation>
    <scope>NUCLEOTIDE SEQUENCE [LARGE SCALE GENOMIC DNA]</scope>
    <source>
        <strain evidence="2">JCM 18326</strain>
    </source>
</reference>
<protein>
    <recommendedName>
        <fullName evidence="3">DNA polymerase III subunit delta</fullName>
    </recommendedName>
</protein>
<accession>A0ABP9DG64</accession>
<dbReference type="Proteomes" id="UP001500298">
    <property type="component" value="Unassembled WGS sequence"/>
</dbReference>
<organism evidence="1 2">
    <name type="scientific">Algivirga pacifica</name>
    <dbReference type="NCBI Taxonomy" id="1162670"/>
    <lineage>
        <taxon>Bacteria</taxon>
        <taxon>Pseudomonadati</taxon>
        <taxon>Bacteroidota</taxon>
        <taxon>Cytophagia</taxon>
        <taxon>Cytophagales</taxon>
        <taxon>Flammeovirgaceae</taxon>
        <taxon>Algivirga</taxon>
    </lineage>
</organism>
<name>A0ABP9DG64_9BACT</name>
<gene>
    <name evidence="1" type="ORF">GCM10023331_29770</name>
</gene>
<dbReference type="SUPFAM" id="SSF52540">
    <property type="entry name" value="P-loop containing nucleoside triphosphate hydrolases"/>
    <property type="match status" value="1"/>
</dbReference>
<evidence type="ECO:0000313" key="2">
    <source>
        <dbReference type="Proteomes" id="UP001500298"/>
    </source>
</evidence>
<sequence length="377" mass="43032">MKFSQIPGLEDLKKVLIKTVDNSHIAHAQLFLGNEGGANLALALAYATYVNCLNKQPEDSCGECSSCRKFNKLIHPDLHFIIPTATTKAFSKRSDAISERFLGEWREFIQGSPYRRLYDWSSFFGAENKQCIIPKEESRSIIKALSIKAFEAEYKVMLIWLPELMQAPAANAILKILEEPPAKTLFLLVSNNINLLLPTIISRTQIVQVRNFNDQEIIQYLKEEKHVSSTQAEQIAFLADGNLRKAVELLDESGDEVSIFFQEWMRSCFKMDLNTLIQTQVDAFNTMGKESQKNLLLYALNTLREAMLYKYADESLVRIASQKTFIENFSKVINENNLPQLTEVITDAHFYIERNANPKITFLALSIKIARIFRGML</sequence>
<evidence type="ECO:0008006" key="3">
    <source>
        <dbReference type="Google" id="ProtNLM"/>
    </source>
</evidence>
<dbReference type="PANTHER" id="PTHR11669:SF8">
    <property type="entry name" value="DNA POLYMERASE III SUBUNIT DELTA"/>
    <property type="match status" value="1"/>
</dbReference>
<dbReference type="Gene3D" id="3.40.50.300">
    <property type="entry name" value="P-loop containing nucleotide triphosphate hydrolases"/>
    <property type="match status" value="1"/>
</dbReference>
<dbReference type="InterPro" id="IPR050238">
    <property type="entry name" value="DNA_Rep/Repair_Clamp_Loader"/>
</dbReference>